<dbReference type="Proteomes" id="UP000660262">
    <property type="component" value="Unassembled WGS sequence"/>
</dbReference>
<accession>A0A830HD20</accession>
<feature type="region of interest" description="Disordered" evidence="1">
    <location>
        <begin position="108"/>
        <end position="154"/>
    </location>
</feature>
<feature type="region of interest" description="Disordered" evidence="1">
    <location>
        <begin position="743"/>
        <end position="765"/>
    </location>
</feature>
<name>A0A830HD20_9CHLO</name>
<evidence type="ECO:0008006" key="5">
    <source>
        <dbReference type="Google" id="ProtNLM"/>
    </source>
</evidence>
<dbReference type="AlphaFoldDB" id="A0A830HD20"/>
<proteinExistence type="predicted"/>
<dbReference type="Gene3D" id="3.40.50.300">
    <property type="entry name" value="P-loop containing nucleotide triphosphate hydrolases"/>
    <property type="match status" value="1"/>
</dbReference>
<comment type="caution">
    <text evidence="3">The sequence shown here is derived from an EMBL/GenBank/DDBJ whole genome shotgun (WGS) entry which is preliminary data.</text>
</comment>
<feature type="region of interest" description="Disordered" evidence="1">
    <location>
        <begin position="415"/>
        <end position="438"/>
    </location>
</feature>
<protein>
    <recommendedName>
        <fullName evidence="5">Sulfotransferase</fullName>
    </recommendedName>
</protein>
<feature type="compositionally biased region" description="Basic residues" evidence="1">
    <location>
        <begin position="418"/>
        <end position="432"/>
    </location>
</feature>
<sequence>MRTLVVLLVLTTCCRQNVSVSAQLRHHTREPVKDDDVSLENALELYRAAKNVVNPTTHELWRNESLGLGSPPPPAYYRNISAADDREDLSVFLDELRTFKGLGLHSDNVQKKKYSPPMPPYAQPPRPPEPPAPISYETHWKPPLPPRPGDHTDVGDPPDFVDPPIWDGPDVRKEVQGQWDDAVAAPPPAPWPPNVRSFDGFEVPHPREAMIKPRHAYHPGSYCERHCTALEDSEHADVLVRTSGRDAEDLGGGVNLFVNHSAVCMSPTDMRLRGDDNRELVLLASWRGHDEDIVIDFFEQMSGFLAVRNDMHDDIWESKGYHFNCASAKAIAISGQALFVAVAGRRVRPRAFAHDPSIHFLIEGDLSTPPPPAPSPPLPPGAQAKVGLLQYTSLDDAVNKHNLRLRGVLPSLDAVQQPRRRGRRKQKKKKKGAAAAAPTASDAIERLIRVQKPTKVYSRKKLGGTVEYLSDTADEPVDSKGNETQPSAALAERQLCNYVDKVPMDYPTEFPLVNRVIYVMRNPVISIVRQWVIEQMPIHMKRYKQPTEKSFRYVNSNQQLLPISFGIYVHKLKKITPNHRYRLNHMLIIPLRKYLLDHLESWAHHLLSWRLPMQVPHTWTVFERFSADPRGEYNRLAAFLDLPGMHGDTGVSKEQQKCALEAVRVRMHEEQGRTWRMLQYPYNDTSHEFYKIDNFNHIMDSQKNAFDQVMHLMHIEFCAWTVARKIRKFFPPEYEQLCADMEREEIEEEEEEQQQQDQASPVADMESWRENLTHAKWVTTDGKIIDPTRWGYNESNVVGRGEAP</sequence>
<feature type="compositionally biased region" description="Acidic residues" evidence="1">
    <location>
        <begin position="743"/>
        <end position="754"/>
    </location>
</feature>
<evidence type="ECO:0000313" key="4">
    <source>
        <dbReference type="Proteomes" id="UP000660262"/>
    </source>
</evidence>
<evidence type="ECO:0000256" key="1">
    <source>
        <dbReference type="SAM" id="MobiDB-lite"/>
    </source>
</evidence>
<keyword evidence="4" id="KW-1185">Reference proteome</keyword>
<feature type="compositionally biased region" description="Pro residues" evidence="1">
    <location>
        <begin position="116"/>
        <end position="133"/>
    </location>
</feature>
<gene>
    <name evidence="3" type="ORF">PPROV_000315700</name>
</gene>
<dbReference type="EMBL" id="BNJQ01000007">
    <property type="protein sequence ID" value="GHP04403.1"/>
    <property type="molecule type" value="Genomic_DNA"/>
</dbReference>
<dbReference type="InterPro" id="IPR027417">
    <property type="entry name" value="P-loop_NTPase"/>
</dbReference>
<feature type="chain" id="PRO_5032632510" description="Sulfotransferase" evidence="2">
    <location>
        <begin position="17"/>
        <end position="804"/>
    </location>
</feature>
<feature type="signal peptide" evidence="2">
    <location>
        <begin position="1"/>
        <end position="16"/>
    </location>
</feature>
<reference evidence="3" key="1">
    <citation type="submission" date="2020-10" db="EMBL/GenBank/DDBJ databases">
        <title>Unveiling of a novel bifunctional photoreceptor, Dualchrome1, isolated from a cosmopolitan green alga.</title>
        <authorList>
            <person name="Suzuki S."/>
            <person name="Kawachi M."/>
        </authorList>
    </citation>
    <scope>NUCLEOTIDE SEQUENCE</scope>
    <source>
        <strain evidence="3">NIES 2893</strain>
    </source>
</reference>
<organism evidence="3 4">
    <name type="scientific">Pycnococcus provasolii</name>
    <dbReference type="NCBI Taxonomy" id="41880"/>
    <lineage>
        <taxon>Eukaryota</taxon>
        <taxon>Viridiplantae</taxon>
        <taxon>Chlorophyta</taxon>
        <taxon>Pseudoscourfieldiophyceae</taxon>
        <taxon>Pseudoscourfieldiales</taxon>
        <taxon>Pycnococcaceae</taxon>
        <taxon>Pycnococcus</taxon>
    </lineage>
</organism>
<keyword evidence="2" id="KW-0732">Signal</keyword>
<evidence type="ECO:0000256" key="2">
    <source>
        <dbReference type="SAM" id="SignalP"/>
    </source>
</evidence>
<evidence type="ECO:0000313" key="3">
    <source>
        <dbReference type="EMBL" id="GHP04403.1"/>
    </source>
</evidence>